<feature type="domain" description="EVE" evidence="1">
    <location>
        <begin position="16"/>
        <end position="146"/>
    </location>
</feature>
<gene>
    <name evidence="2" type="ORF">AVDCRST_MAG92-4654</name>
</gene>
<dbReference type="InterPro" id="IPR002740">
    <property type="entry name" value="EVE_domain"/>
</dbReference>
<dbReference type="PANTHER" id="PTHR14087">
    <property type="entry name" value="THYMOCYTE NUCLEAR PROTEIN 1"/>
    <property type="match status" value="1"/>
</dbReference>
<evidence type="ECO:0000259" key="1">
    <source>
        <dbReference type="Pfam" id="PF01878"/>
    </source>
</evidence>
<protein>
    <recommendedName>
        <fullName evidence="1">EVE domain-containing protein</fullName>
    </recommendedName>
</protein>
<dbReference type="EMBL" id="CADCTM010000819">
    <property type="protein sequence ID" value="CAA9295389.1"/>
    <property type="molecule type" value="Genomic_DNA"/>
</dbReference>
<evidence type="ECO:0000313" key="2">
    <source>
        <dbReference type="EMBL" id="CAA9295389.1"/>
    </source>
</evidence>
<dbReference type="Gene3D" id="3.10.590.10">
    <property type="entry name" value="ph1033 like domains"/>
    <property type="match status" value="1"/>
</dbReference>
<dbReference type="SUPFAM" id="SSF88697">
    <property type="entry name" value="PUA domain-like"/>
    <property type="match status" value="1"/>
</dbReference>
<dbReference type="InterPro" id="IPR052181">
    <property type="entry name" value="5hmC_binding"/>
</dbReference>
<accession>A0A6J4K4G3</accession>
<dbReference type="InterPro" id="IPR015947">
    <property type="entry name" value="PUA-like_sf"/>
</dbReference>
<reference evidence="2" key="1">
    <citation type="submission" date="2020-02" db="EMBL/GenBank/DDBJ databases">
        <authorList>
            <person name="Meier V. D."/>
        </authorList>
    </citation>
    <scope>NUCLEOTIDE SEQUENCE</scope>
    <source>
        <strain evidence="2">AVDCRST_MAG92</strain>
    </source>
</reference>
<sequence>MRYLLSRQHSARLKMAYWLLKTEPQEYSYTDLEQQGRAVWNGVKNPLALKYLRTMQPQDEALIYHTGKERAVVGIAQILTLPYPDPALDEPKLVVVDIQAMRSLTSPVTLAQIKQSNNFKDFDLIRLPRLSVVPVADQYWQQILQLEA</sequence>
<dbReference type="PANTHER" id="PTHR14087:SF7">
    <property type="entry name" value="THYMOCYTE NUCLEAR PROTEIN 1"/>
    <property type="match status" value="1"/>
</dbReference>
<dbReference type="AlphaFoldDB" id="A0A6J4K4G3"/>
<name>A0A6J4K4G3_9CYAN</name>
<dbReference type="Pfam" id="PF01878">
    <property type="entry name" value="EVE"/>
    <property type="match status" value="1"/>
</dbReference>
<proteinExistence type="predicted"/>
<organism evidence="2">
    <name type="scientific">uncultured Coleofasciculus sp</name>
    <dbReference type="NCBI Taxonomy" id="1267456"/>
    <lineage>
        <taxon>Bacteria</taxon>
        <taxon>Bacillati</taxon>
        <taxon>Cyanobacteriota</taxon>
        <taxon>Cyanophyceae</taxon>
        <taxon>Coleofasciculales</taxon>
        <taxon>Coleofasciculaceae</taxon>
        <taxon>Coleofasciculus</taxon>
        <taxon>environmental samples</taxon>
    </lineage>
</organism>